<dbReference type="AlphaFoldDB" id="A0A8J4UVZ5"/>
<organism evidence="2 3">
    <name type="scientific">Clarias magur</name>
    <name type="common">Asian catfish</name>
    <name type="synonym">Macropteronotus magur</name>
    <dbReference type="NCBI Taxonomy" id="1594786"/>
    <lineage>
        <taxon>Eukaryota</taxon>
        <taxon>Metazoa</taxon>
        <taxon>Chordata</taxon>
        <taxon>Craniata</taxon>
        <taxon>Vertebrata</taxon>
        <taxon>Euteleostomi</taxon>
        <taxon>Actinopterygii</taxon>
        <taxon>Neopterygii</taxon>
        <taxon>Teleostei</taxon>
        <taxon>Ostariophysi</taxon>
        <taxon>Siluriformes</taxon>
        <taxon>Clariidae</taxon>
        <taxon>Clarias</taxon>
    </lineage>
</organism>
<feature type="region of interest" description="Disordered" evidence="1">
    <location>
        <begin position="1"/>
        <end position="36"/>
    </location>
</feature>
<dbReference type="EMBL" id="QNUK01000012">
    <property type="protein sequence ID" value="KAF5908682.1"/>
    <property type="molecule type" value="Genomic_DNA"/>
</dbReference>
<evidence type="ECO:0000256" key="1">
    <source>
        <dbReference type="SAM" id="MobiDB-lite"/>
    </source>
</evidence>
<dbReference type="Proteomes" id="UP000727407">
    <property type="component" value="Unassembled WGS sequence"/>
</dbReference>
<gene>
    <name evidence="2" type="primary">tag-131</name>
    <name evidence="2" type="ORF">DAT39_001719</name>
</gene>
<feature type="non-terminal residue" evidence="2">
    <location>
        <position position="1"/>
    </location>
</feature>
<protein>
    <submittedName>
        <fullName evidence="2">Neuferricin</fullName>
    </submittedName>
</protein>
<name>A0A8J4UVZ5_CLAMG</name>
<reference evidence="2" key="1">
    <citation type="submission" date="2020-07" db="EMBL/GenBank/DDBJ databases">
        <title>Clarias magur genome sequencing, assembly and annotation.</title>
        <authorList>
            <person name="Kushwaha B."/>
            <person name="Kumar R."/>
            <person name="Das P."/>
            <person name="Joshi C.G."/>
            <person name="Kumar D."/>
            <person name="Nagpure N.S."/>
            <person name="Pandey M."/>
            <person name="Agarwal S."/>
            <person name="Srivastava S."/>
            <person name="Singh M."/>
            <person name="Sahoo L."/>
            <person name="Jayasankar P."/>
            <person name="Meher P.K."/>
            <person name="Koringa P.G."/>
            <person name="Iquebal M.A."/>
            <person name="Das S.P."/>
            <person name="Bit A."/>
            <person name="Patnaik S."/>
            <person name="Patel N."/>
            <person name="Shah T.M."/>
            <person name="Hinsu A."/>
            <person name="Jena J.K."/>
        </authorList>
    </citation>
    <scope>NUCLEOTIDE SEQUENCE</scope>
    <source>
        <strain evidence="2">CIFAMagur01</strain>
        <tissue evidence="2">Testis</tissue>
    </source>
</reference>
<proteinExistence type="predicted"/>
<comment type="caution">
    <text evidence="2">The sequence shown here is derived from an EMBL/GenBank/DDBJ whole genome shotgun (WGS) entry which is preliminary data.</text>
</comment>
<evidence type="ECO:0000313" key="3">
    <source>
        <dbReference type="Proteomes" id="UP000727407"/>
    </source>
</evidence>
<sequence>AKFDTPDCSSDARDLPLHGQTSYDRSHPAHQCQGTRNTQLAEKQLSDQLSDMCSTDEEGGHCNWQGRHTWCITTVGGVQRGWSGSPQSCIKRALRSFKQVSYSHGDACILDGCGLNNVVKDDRYYGWADKLHLSPIPPSLLRFPEKLPLS</sequence>
<keyword evidence="3" id="KW-1185">Reference proteome</keyword>
<feature type="compositionally biased region" description="Basic and acidic residues" evidence="1">
    <location>
        <begin position="1"/>
        <end position="16"/>
    </location>
</feature>
<evidence type="ECO:0000313" key="2">
    <source>
        <dbReference type="EMBL" id="KAF5908682.1"/>
    </source>
</evidence>
<accession>A0A8J4UVZ5</accession>